<keyword evidence="2 4" id="KW-0560">Oxidoreductase</keyword>
<accession>A0A2N8LAC8</accession>
<dbReference type="InterPro" id="IPR029753">
    <property type="entry name" value="D-isomer_DH_CS"/>
</dbReference>
<evidence type="ECO:0000256" key="3">
    <source>
        <dbReference type="ARBA" id="ARBA00023027"/>
    </source>
</evidence>
<proteinExistence type="inferred from homology"/>
<dbReference type="CDD" id="cd12162">
    <property type="entry name" value="2-Hacid_dh_4"/>
    <property type="match status" value="1"/>
</dbReference>
<evidence type="ECO:0000256" key="4">
    <source>
        <dbReference type="RuleBase" id="RU003719"/>
    </source>
</evidence>
<evidence type="ECO:0000313" key="8">
    <source>
        <dbReference type="Proteomes" id="UP000235963"/>
    </source>
</evidence>
<dbReference type="InterPro" id="IPR006139">
    <property type="entry name" value="D-isomer_2_OHA_DH_cat_dom"/>
</dbReference>
<keyword evidence="8" id="KW-1185">Reference proteome</keyword>
<evidence type="ECO:0000256" key="2">
    <source>
        <dbReference type="ARBA" id="ARBA00023002"/>
    </source>
</evidence>
<evidence type="ECO:0000259" key="5">
    <source>
        <dbReference type="Pfam" id="PF00389"/>
    </source>
</evidence>
<dbReference type="FunFam" id="3.40.50.720:FF:000203">
    <property type="entry name" value="D-3-phosphoglycerate dehydrogenase (SerA)"/>
    <property type="match status" value="1"/>
</dbReference>
<sequence length="321" mass="35451">MKIVVLDGYSLNPGDLSWETFEEIAEVKVYDRTPYNDKAEIIKRIGDADAVLTNKVPIDAEIIAAVPNLSYIGVLATGYNVIDTQAAKDAQIKVTNIPAYSTESVAQLSFALLLEIVNQVGLHHQSVHDGQWQNNPDFSYQKAPLIELQGKKIGLIGYGQIAQATARIAHAFNLKVIYWNHRPKAAQAEWAKQVTLEELYQQADIISLHVPQTKETQEMINQASIAKMKDGVILLNTGRGGLINEADLAKALNEGKIYAAGLDVVTKEPIRADNPLLTANNCFITPHIAWRPYEARQRLMTIALDNLKAFQAGQAKNVVNE</sequence>
<organism evidence="7 8">
    <name type="scientific">Streptococcus penaeicida</name>
    <dbReference type="NCBI Taxonomy" id="1765960"/>
    <lineage>
        <taxon>Bacteria</taxon>
        <taxon>Bacillati</taxon>
        <taxon>Bacillota</taxon>
        <taxon>Bacilli</taxon>
        <taxon>Lactobacillales</taxon>
        <taxon>Streptococcaceae</taxon>
        <taxon>Streptococcus</taxon>
    </lineage>
</organism>
<dbReference type="GO" id="GO:0016616">
    <property type="term" value="F:oxidoreductase activity, acting on the CH-OH group of donors, NAD or NADP as acceptor"/>
    <property type="evidence" value="ECO:0007669"/>
    <property type="project" value="InterPro"/>
</dbReference>
<protein>
    <submittedName>
        <fullName evidence="7">Hydroxyacid dehydrogenase</fullName>
    </submittedName>
</protein>
<dbReference type="EMBL" id="LOCM01000032">
    <property type="protein sequence ID" value="PND47110.1"/>
    <property type="molecule type" value="Genomic_DNA"/>
</dbReference>
<feature type="domain" description="D-isomer specific 2-hydroxyacid dehydrogenase NAD-binding" evidence="6">
    <location>
        <begin position="110"/>
        <end position="289"/>
    </location>
</feature>
<dbReference type="Proteomes" id="UP000235963">
    <property type="component" value="Unassembled WGS sequence"/>
</dbReference>
<dbReference type="GO" id="GO:0051287">
    <property type="term" value="F:NAD binding"/>
    <property type="evidence" value="ECO:0007669"/>
    <property type="project" value="InterPro"/>
</dbReference>
<dbReference type="Pfam" id="PF02826">
    <property type="entry name" value="2-Hacid_dh_C"/>
    <property type="match status" value="1"/>
</dbReference>
<dbReference type="AlphaFoldDB" id="A0A2N8LAC8"/>
<feature type="domain" description="D-isomer specific 2-hydroxyacid dehydrogenase catalytic" evidence="5">
    <location>
        <begin position="17"/>
        <end position="320"/>
    </location>
</feature>
<comment type="caution">
    <text evidence="7">The sequence shown here is derived from an EMBL/GenBank/DDBJ whole genome shotgun (WGS) entry which is preliminary data.</text>
</comment>
<dbReference type="InterPro" id="IPR036291">
    <property type="entry name" value="NAD(P)-bd_dom_sf"/>
</dbReference>
<dbReference type="PROSITE" id="PS00671">
    <property type="entry name" value="D_2_HYDROXYACID_DH_3"/>
    <property type="match status" value="1"/>
</dbReference>
<dbReference type="SUPFAM" id="SSF51735">
    <property type="entry name" value="NAD(P)-binding Rossmann-fold domains"/>
    <property type="match status" value="1"/>
</dbReference>
<gene>
    <name evidence="7" type="ORF">AT575_08815</name>
</gene>
<dbReference type="Pfam" id="PF00389">
    <property type="entry name" value="2-Hacid_dh"/>
    <property type="match status" value="1"/>
</dbReference>
<evidence type="ECO:0000313" key="7">
    <source>
        <dbReference type="EMBL" id="PND47110.1"/>
    </source>
</evidence>
<dbReference type="InterPro" id="IPR050418">
    <property type="entry name" value="D-iso_2-hydroxyacid_DH_PdxB"/>
</dbReference>
<reference evidence="7 8" key="1">
    <citation type="submission" date="2015-12" db="EMBL/GenBank/DDBJ databases">
        <title>Streptococcus penaeicida sp. nov.</title>
        <authorList>
            <person name="Gomez-Gil B."/>
            <person name="Morales-Covarrubias M."/>
        </authorList>
    </citation>
    <scope>NUCLEOTIDE SEQUENCE [LARGE SCALE GENOMIC DNA]</scope>
    <source>
        <strain evidence="7 8">CAIM 1838</strain>
    </source>
</reference>
<dbReference type="OrthoDB" id="9805416at2"/>
<dbReference type="PROSITE" id="PS00670">
    <property type="entry name" value="D_2_HYDROXYACID_DH_2"/>
    <property type="match status" value="1"/>
</dbReference>
<evidence type="ECO:0000256" key="1">
    <source>
        <dbReference type="ARBA" id="ARBA00005854"/>
    </source>
</evidence>
<comment type="similarity">
    <text evidence="1 4">Belongs to the D-isomer specific 2-hydroxyacid dehydrogenase family.</text>
</comment>
<dbReference type="PANTHER" id="PTHR43761:SF1">
    <property type="entry name" value="D-ISOMER SPECIFIC 2-HYDROXYACID DEHYDROGENASE CATALYTIC DOMAIN-CONTAINING PROTEIN-RELATED"/>
    <property type="match status" value="1"/>
</dbReference>
<dbReference type="SUPFAM" id="SSF52283">
    <property type="entry name" value="Formate/glycerate dehydrogenase catalytic domain-like"/>
    <property type="match status" value="1"/>
</dbReference>
<dbReference type="PANTHER" id="PTHR43761">
    <property type="entry name" value="D-ISOMER SPECIFIC 2-HYDROXYACID DEHYDROGENASE FAMILY PROTEIN (AFU_ORTHOLOGUE AFUA_1G13630)"/>
    <property type="match status" value="1"/>
</dbReference>
<keyword evidence="3" id="KW-0520">NAD</keyword>
<evidence type="ECO:0000259" key="6">
    <source>
        <dbReference type="Pfam" id="PF02826"/>
    </source>
</evidence>
<name>A0A2N8LAC8_9STRE</name>
<dbReference type="Gene3D" id="3.40.50.720">
    <property type="entry name" value="NAD(P)-binding Rossmann-like Domain"/>
    <property type="match status" value="2"/>
</dbReference>
<dbReference type="InterPro" id="IPR006140">
    <property type="entry name" value="D-isomer_DH_NAD-bd"/>
</dbReference>
<dbReference type="RefSeq" id="WP_102778035.1">
    <property type="nucleotide sequence ID" value="NZ_CBCSGP010000006.1"/>
</dbReference>